<name>A0A0Q9YLZ9_9GAMM</name>
<gene>
    <name evidence="4" type="primary">dac</name>
    <name evidence="5" type="synonym">dacB</name>
    <name evidence="5" type="ORF">CC99x_003925</name>
    <name evidence="4" type="ORF">CC99x_02130</name>
</gene>
<dbReference type="PRINTS" id="PR00922">
    <property type="entry name" value="DADACBPTASE3"/>
</dbReference>
<dbReference type="Proteomes" id="UP000051494">
    <property type="component" value="Unassembled WGS sequence"/>
</dbReference>
<organism evidence="4">
    <name type="scientific">Candidatus Berkiella cookevillensis</name>
    <dbReference type="NCBI Taxonomy" id="437022"/>
    <lineage>
        <taxon>Bacteria</taxon>
        <taxon>Pseudomonadati</taxon>
        <taxon>Pseudomonadota</taxon>
        <taxon>Gammaproteobacteria</taxon>
        <taxon>Candidatus Berkiellales</taxon>
        <taxon>Candidatus Berkiellaceae</taxon>
        <taxon>Candidatus Berkiella</taxon>
    </lineage>
</organism>
<keyword evidence="2 4" id="KW-0378">Hydrolase</keyword>
<comment type="caution">
    <text evidence="4">The sequence shown here is derived from an EMBL/GenBank/DDBJ whole genome shotgun (WGS) entry which is preliminary data.</text>
</comment>
<dbReference type="RefSeq" id="WP_057625232.1">
    <property type="nucleotide sequence ID" value="NZ_LKHV02000001.1"/>
</dbReference>
<dbReference type="Pfam" id="PF02113">
    <property type="entry name" value="Peptidase_S13"/>
    <property type="match status" value="1"/>
</dbReference>
<evidence type="ECO:0000313" key="6">
    <source>
        <dbReference type="Proteomes" id="UP000051494"/>
    </source>
</evidence>
<proteinExistence type="inferred from homology"/>
<dbReference type="AlphaFoldDB" id="A0A0Q9YLZ9"/>
<dbReference type="NCBIfam" id="TIGR00666">
    <property type="entry name" value="PBP4"/>
    <property type="match status" value="1"/>
</dbReference>
<evidence type="ECO:0000313" key="5">
    <source>
        <dbReference type="EMBL" id="MCS5708047.1"/>
    </source>
</evidence>
<dbReference type="SUPFAM" id="SSF56601">
    <property type="entry name" value="beta-lactamase/transpeptidase-like"/>
    <property type="match status" value="1"/>
</dbReference>
<dbReference type="EC" id="3.4.16.4" evidence="4 5"/>
<evidence type="ECO:0000256" key="3">
    <source>
        <dbReference type="SAM" id="SignalP"/>
    </source>
</evidence>
<evidence type="ECO:0000256" key="1">
    <source>
        <dbReference type="ARBA" id="ARBA00006096"/>
    </source>
</evidence>
<dbReference type="PANTHER" id="PTHR30023">
    <property type="entry name" value="D-ALANYL-D-ALANINE CARBOXYPEPTIDASE"/>
    <property type="match status" value="1"/>
</dbReference>
<dbReference type="Gene3D" id="3.40.710.10">
    <property type="entry name" value="DD-peptidase/beta-lactamase superfamily"/>
    <property type="match status" value="2"/>
</dbReference>
<evidence type="ECO:0000256" key="2">
    <source>
        <dbReference type="ARBA" id="ARBA00022801"/>
    </source>
</evidence>
<comment type="similarity">
    <text evidence="1">Belongs to the peptidase S13 family.</text>
</comment>
<accession>A0A0Q9YLZ9</accession>
<feature type="chain" id="PRO_5043129705" evidence="3">
    <location>
        <begin position="24"/>
        <end position="472"/>
    </location>
</feature>
<dbReference type="EMBL" id="LKHV01000013">
    <property type="protein sequence ID" value="KRG17671.1"/>
    <property type="molecule type" value="Genomic_DNA"/>
</dbReference>
<dbReference type="InterPro" id="IPR012338">
    <property type="entry name" value="Beta-lactam/transpept-like"/>
</dbReference>
<reference evidence="5" key="3">
    <citation type="submission" date="2021-06" db="EMBL/GenBank/DDBJ databases">
        <title>Genomic Description and Analysis of Intracellular Bacteria, Candidatus Berkiella cookevillensis and Candidatus Berkiella aquae.</title>
        <authorList>
            <person name="Kidane D.T."/>
            <person name="Mehari Y.T."/>
            <person name="Rice F.C."/>
            <person name="Arivett B.A."/>
            <person name="Farone A.L."/>
            <person name="Berk S.G."/>
            <person name="Farone M.B."/>
        </authorList>
    </citation>
    <scope>NUCLEOTIDE SEQUENCE</scope>
    <source>
        <strain evidence="5">CC99</strain>
    </source>
</reference>
<dbReference type="GO" id="GO:0006508">
    <property type="term" value="P:proteolysis"/>
    <property type="evidence" value="ECO:0007669"/>
    <property type="project" value="InterPro"/>
</dbReference>
<dbReference type="GO" id="GO:0009002">
    <property type="term" value="F:serine-type D-Ala-D-Ala carboxypeptidase activity"/>
    <property type="evidence" value="ECO:0007669"/>
    <property type="project" value="UniProtKB-EC"/>
</dbReference>
<reference evidence="4" key="1">
    <citation type="submission" date="2015-09" db="EMBL/GenBank/DDBJ databases">
        <title>Draft Genome Sequences of Two Novel Amoeba-resistant Intranuclear Bacteria, Candidatus Berkiella cookevillensis and Candidatus Berkiella aquae.</title>
        <authorList>
            <person name="Mehari Y.T."/>
            <person name="Arivett B.A."/>
            <person name="Farone A.L."/>
            <person name="Gunderson J.H."/>
            <person name="Farone M.B."/>
        </authorList>
    </citation>
    <scope>NUCLEOTIDE SEQUENCE [LARGE SCALE GENOMIC DNA]</scope>
    <source>
        <strain evidence="4">CC99</strain>
    </source>
</reference>
<evidence type="ECO:0000313" key="4">
    <source>
        <dbReference type="EMBL" id="KRG17671.1"/>
    </source>
</evidence>
<dbReference type="OrthoDB" id="9802627at2"/>
<dbReference type="STRING" id="437022.CC99x_02130"/>
<protein>
    <submittedName>
        <fullName evidence="4 5">D-alanyl-D-alanine carboxypeptidase</fullName>
        <ecNumber evidence="4 5">3.4.16.4</ecNumber>
    </submittedName>
</protein>
<keyword evidence="4" id="KW-0645">Protease</keyword>
<keyword evidence="3" id="KW-0732">Signal</keyword>
<dbReference type="Gene3D" id="3.50.80.20">
    <property type="entry name" value="D-Ala-D-Ala carboxypeptidase C, peptidase S13"/>
    <property type="match status" value="1"/>
</dbReference>
<keyword evidence="4" id="KW-0121">Carboxypeptidase</keyword>
<dbReference type="InterPro" id="IPR000667">
    <property type="entry name" value="Peptidase_S13"/>
</dbReference>
<dbReference type="EMBL" id="LKHV02000001">
    <property type="protein sequence ID" value="MCS5708047.1"/>
    <property type="molecule type" value="Genomic_DNA"/>
</dbReference>
<feature type="signal peptide" evidence="3">
    <location>
        <begin position="1"/>
        <end position="23"/>
    </location>
</feature>
<keyword evidence="6" id="KW-1185">Reference proteome</keyword>
<reference evidence="5" key="2">
    <citation type="journal article" date="2016" name="Genome Announc.">
        <title>Draft Genome Sequences of Two Novel Amoeba-Resistant Intranuclear Bacteria, 'Candidatus Berkiella cookevillensis' and 'Candidatus Berkiella aquae'.</title>
        <authorList>
            <person name="Mehari Y.T."/>
            <person name="Arivett B.A."/>
            <person name="Farone A.L."/>
            <person name="Gunderson J.H."/>
            <person name="Farone M.B."/>
        </authorList>
    </citation>
    <scope>NUCLEOTIDE SEQUENCE</scope>
    <source>
        <strain evidence="5">CC99</strain>
    </source>
</reference>
<sequence>MMLRKSLSFCWLALFTCNVSATAANNIQPNYENLPSQITQFVQEKFPNAQVGIVIQSAKTGDILYQQQADQYFYPASNTKLFLAAAALKTLGESYRFQTRLLNDEKSLYVQFRGDPTLRMEDLNQLIAKLKENKIDTIYGDVIIDDHTFSGPVYSQGWTWDSLPWYYSAPISSIIINENKTQVKIQETKTLKEAVHFEAANSFPSLKIKANVMGVNKATADAHCQLNVYQNANEVDISGCWSIEKTPLTLELSLQDTRLLAKQAIQHALETNKIDLKGDIHFGKITENAKVIAVHASQPLSQLLKPVLSDSNNIVSDAITKTLGLARSNQGSFQEGVNAIKATLSESFNLPAEQYRLFDGSGVSRYTLISPVFISELLYQMQKDPTFSTFQNALSHSAESGSLAFRMKEPALKNKIAAKTGTAMGTSALSGYLQAKSGQKYIFSIIINQSLEKSENLKLAEDKLCELLFETL</sequence>
<dbReference type="GO" id="GO:0000270">
    <property type="term" value="P:peptidoglycan metabolic process"/>
    <property type="evidence" value="ECO:0007669"/>
    <property type="project" value="TreeGrafter"/>
</dbReference>
<dbReference type="PANTHER" id="PTHR30023:SF0">
    <property type="entry name" value="PENICILLIN-SENSITIVE CARBOXYPEPTIDASE A"/>
    <property type="match status" value="1"/>
</dbReference>